<dbReference type="EMBL" id="LT795064">
    <property type="protein sequence ID" value="SJX64270.1"/>
    <property type="molecule type" value="Genomic_DNA"/>
</dbReference>
<reference evidence="3 4" key="1">
    <citation type="submission" date="2017-02" db="EMBL/GenBank/DDBJ databases">
        <authorList>
            <person name="Peterson S.W."/>
        </authorList>
    </citation>
    <scope>NUCLEOTIDE SEQUENCE [LARGE SCALE GENOMIC DNA]</scope>
    <source>
        <strain evidence="3 4">SRS1_H2-8</strain>
    </source>
</reference>
<sequence>MPTDYDALSDVSELTGDDSASDHHDEDDEETMASAPRTPSKKRRRVVRAMRDEEEDEEDEVADALADEEEEDAEEEDAEEEDADELDEDDEEYDAPSSSRRGATRSSGRKAAAVSTPKRSARTSARTAVSTPTASTGKKSLRVKLTRTPNSASAATAAAAATPKDDSPPAPKPRPSRSAAAPATASTPPSRRAKDTNKFKWKPRGKAKDFSDNEDDQDLRAPEEDELDDDDDDDDDEDMDVSRAAAVDDADVRSASGSDSDSSELDETTAAEMQAIIGKTARQLAREGGVESEHMELPMFDPNRKKKLTENELALRRSETARKRKNQVEKKLEDDKVETINRLLKKQVGRSRNKLPRAGSAEESDEEAELARKRGRDEMSRKALKEMPAPFFRYIDRADGKLLAVPTGPPLIEELLGANYVHVNQALIEQLDTPIATDGLTEKAKAHEEKARKRLEAQTEAWAQDRALDQVWGHEGLYEYQLRTVLGQSRKDWIGSRRPPAPEQEEQPHEEEDAEAEAEGEGEGEQQEEDQDEEAADDAEDDQK</sequence>
<feature type="compositionally biased region" description="Acidic residues" evidence="1">
    <location>
        <begin position="503"/>
        <end position="544"/>
    </location>
</feature>
<feature type="compositionally biased region" description="Acidic residues" evidence="1">
    <location>
        <begin position="212"/>
        <end position="239"/>
    </location>
</feature>
<accession>A0A2N8UHN0</accession>
<feature type="compositionally biased region" description="Basic residues" evidence="1">
    <location>
        <begin position="39"/>
        <end position="48"/>
    </location>
</feature>
<dbReference type="AlphaFoldDB" id="A0A2N8UHN0"/>
<dbReference type="InterPro" id="IPR006880">
    <property type="entry name" value="INO80B_C"/>
</dbReference>
<feature type="compositionally biased region" description="Low complexity" evidence="1">
    <location>
        <begin position="151"/>
        <end position="162"/>
    </location>
</feature>
<dbReference type="InterPro" id="IPR029523">
    <property type="entry name" value="INO80B/Ies2"/>
</dbReference>
<feature type="compositionally biased region" description="Acidic residues" evidence="1">
    <location>
        <begin position="52"/>
        <end position="94"/>
    </location>
</feature>
<feature type="region of interest" description="Disordered" evidence="1">
    <location>
        <begin position="1"/>
        <end position="381"/>
    </location>
</feature>
<evidence type="ECO:0000313" key="3">
    <source>
        <dbReference type="EMBL" id="SJX64270.1"/>
    </source>
</evidence>
<dbReference type="Proteomes" id="UP000239563">
    <property type="component" value="Chromosome XI"/>
</dbReference>
<evidence type="ECO:0000313" key="4">
    <source>
        <dbReference type="Proteomes" id="UP000239563"/>
    </source>
</evidence>
<protein>
    <recommendedName>
        <fullName evidence="2">INO80 complex subunit B-like conserved region domain-containing protein</fullName>
    </recommendedName>
</protein>
<feature type="compositionally biased region" description="Basic residues" evidence="1">
    <location>
        <begin position="343"/>
        <end position="355"/>
    </location>
</feature>
<dbReference type="GO" id="GO:0031011">
    <property type="term" value="C:Ino80 complex"/>
    <property type="evidence" value="ECO:0007669"/>
    <property type="project" value="InterPro"/>
</dbReference>
<feature type="compositionally biased region" description="Low complexity" evidence="1">
    <location>
        <begin position="242"/>
        <end position="260"/>
    </location>
</feature>
<proteinExistence type="predicted"/>
<feature type="compositionally biased region" description="Basic and acidic residues" evidence="1">
    <location>
        <begin position="369"/>
        <end position="381"/>
    </location>
</feature>
<dbReference type="GO" id="GO:0006338">
    <property type="term" value="P:chromatin remodeling"/>
    <property type="evidence" value="ECO:0007669"/>
    <property type="project" value="InterPro"/>
</dbReference>
<organism evidence="3 4">
    <name type="scientific">Sporisorium reilianum f. sp. reilianum</name>
    <dbReference type="NCBI Taxonomy" id="72559"/>
    <lineage>
        <taxon>Eukaryota</taxon>
        <taxon>Fungi</taxon>
        <taxon>Dikarya</taxon>
        <taxon>Basidiomycota</taxon>
        <taxon>Ustilaginomycotina</taxon>
        <taxon>Ustilaginomycetes</taxon>
        <taxon>Ustilaginales</taxon>
        <taxon>Ustilaginaceae</taxon>
        <taxon>Sporisorium</taxon>
    </lineage>
</organism>
<feature type="domain" description="INO80 complex subunit B-like conserved region" evidence="2">
    <location>
        <begin position="312"/>
        <end position="409"/>
    </location>
</feature>
<dbReference type="PANTHER" id="PTHR21561">
    <property type="entry name" value="INO80 COMPLEX SUBUNIT B"/>
    <property type="match status" value="1"/>
</dbReference>
<feature type="compositionally biased region" description="Basic and acidic residues" evidence="1">
    <location>
        <begin position="284"/>
        <end position="296"/>
    </location>
</feature>
<feature type="compositionally biased region" description="Low complexity" evidence="1">
    <location>
        <begin position="176"/>
        <end position="190"/>
    </location>
</feature>
<dbReference type="Pfam" id="PF04795">
    <property type="entry name" value="PAPA-1"/>
    <property type="match status" value="1"/>
</dbReference>
<gene>
    <name evidence="3" type="ORF">SRS1_14919</name>
</gene>
<feature type="compositionally biased region" description="Basic and acidic residues" evidence="1">
    <location>
        <begin position="308"/>
        <end position="339"/>
    </location>
</feature>
<evidence type="ECO:0000256" key="1">
    <source>
        <dbReference type="SAM" id="MobiDB-lite"/>
    </source>
</evidence>
<feature type="compositionally biased region" description="Low complexity" evidence="1">
    <location>
        <begin position="95"/>
        <end position="113"/>
    </location>
</feature>
<dbReference type="PANTHER" id="PTHR21561:SF12">
    <property type="entry name" value="INO80 COMPLEX SUBUNIT B"/>
    <property type="match status" value="1"/>
</dbReference>
<name>A0A2N8UHN0_9BASI</name>
<feature type="region of interest" description="Disordered" evidence="1">
    <location>
        <begin position="489"/>
        <end position="544"/>
    </location>
</feature>
<dbReference type="SMART" id="SM01406">
    <property type="entry name" value="PAPA-1"/>
    <property type="match status" value="1"/>
</dbReference>
<evidence type="ECO:0000259" key="2">
    <source>
        <dbReference type="SMART" id="SM01406"/>
    </source>
</evidence>
<feature type="compositionally biased region" description="Polar residues" evidence="1">
    <location>
        <begin position="122"/>
        <end position="138"/>
    </location>
</feature>